<dbReference type="Gene3D" id="3.10.129.10">
    <property type="entry name" value="Hotdog Thioesterase"/>
    <property type="match status" value="1"/>
</dbReference>
<organism evidence="4 5">
    <name type="scientific">Chrysodeixis includens</name>
    <name type="common">Soybean looper</name>
    <name type="synonym">Pseudoplusia includens</name>
    <dbReference type="NCBI Taxonomy" id="689277"/>
    <lineage>
        <taxon>Eukaryota</taxon>
        <taxon>Metazoa</taxon>
        <taxon>Ecdysozoa</taxon>
        <taxon>Arthropoda</taxon>
        <taxon>Hexapoda</taxon>
        <taxon>Insecta</taxon>
        <taxon>Pterygota</taxon>
        <taxon>Neoptera</taxon>
        <taxon>Endopterygota</taxon>
        <taxon>Lepidoptera</taxon>
        <taxon>Glossata</taxon>
        <taxon>Ditrysia</taxon>
        <taxon>Noctuoidea</taxon>
        <taxon>Noctuidae</taxon>
        <taxon>Plusiinae</taxon>
        <taxon>Chrysodeixis</taxon>
    </lineage>
</organism>
<sequence length="163" mass="17829">MAANKRALRLVKAMDYFATKSTVIAFDNTSILNKVKLEASANGALKASFVVDKPKCNFGGVLHGGYIAAMVDFMSYSTVLASPNGRLSYTTNMNINYIKAAWLGEKVLVVTKTLKSGKAPLIETYFHSEDGLLLAKGTAAFLATEEKFQQIPKETINFDVYEN</sequence>
<protein>
    <recommendedName>
        <fullName evidence="3">Thioesterase domain-containing protein</fullName>
    </recommendedName>
</protein>
<evidence type="ECO:0000313" key="4">
    <source>
        <dbReference type="EMBL" id="CAD0202101.1"/>
    </source>
</evidence>
<dbReference type="Proteomes" id="UP001154114">
    <property type="component" value="Chromosome 16"/>
</dbReference>
<dbReference type="OrthoDB" id="46529at2759"/>
<dbReference type="AlphaFoldDB" id="A0A9N8L261"/>
<evidence type="ECO:0000259" key="3">
    <source>
        <dbReference type="Pfam" id="PF03061"/>
    </source>
</evidence>
<gene>
    <name evidence="4" type="ORF">CINC_LOCUS3767</name>
</gene>
<dbReference type="GO" id="GO:0047617">
    <property type="term" value="F:fatty acyl-CoA hydrolase activity"/>
    <property type="evidence" value="ECO:0007669"/>
    <property type="project" value="InterPro"/>
</dbReference>
<name>A0A9N8L261_CHRIL</name>
<keyword evidence="5" id="KW-1185">Reference proteome</keyword>
<dbReference type="PANTHER" id="PTHR21660">
    <property type="entry name" value="THIOESTERASE SUPERFAMILY MEMBER-RELATED"/>
    <property type="match status" value="1"/>
</dbReference>
<dbReference type="EMBL" id="LR824019">
    <property type="protein sequence ID" value="CAD0202101.1"/>
    <property type="molecule type" value="Genomic_DNA"/>
</dbReference>
<dbReference type="InterPro" id="IPR003736">
    <property type="entry name" value="PAAI_dom"/>
</dbReference>
<dbReference type="PANTHER" id="PTHR21660:SF1">
    <property type="entry name" value="ACYL-COENZYME A THIOESTERASE 13"/>
    <property type="match status" value="1"/>
</dbReference>
<dbReference type="InterPro" id="IPR029069">
    <property type="entry name" value="HotDog_dom_sf"/>
</dbReference>
<evidence type="ECO:0000256" key="2">
    <source>
        <dbReference type="ARBA" id="ARBA00022801"/>
    </source>
</evidence>
<evidence type="ECO:0000256" key="1">
    <source>
        <dbReference type="ARBA" id="ARBA00008324"/>
    </source>
</evidence>
<proteinExistence type="inferred from homology"/>
<dbReference type="SUPFAM" id="SSF54637">
    <property type="entry name" value="Thioesterase/thiol ester dehydrase-isomerase"/>
    <property type="match status" value="1"/>
</dbReference>
<dbReference type="Pfam" id="PF03061">
    <property type="entry name" value="4HBT"/>
    <property type="match status" value="1"/>
</dbReference>
<dbReference type="NCBIfam" id="TIGR00369">
    <property type="entry name" value="unchar_dom_1"/>
    <property type="match status" value="1"/>
</dbReference>
<keyword evidence="2" id="KW-0378">Hydrolase</keyword>
<comment type="similarity">
    <text evidence="1">Belongs to the thioesterase PaaI family.</text>
</comment>
<feature type="domain" description="Thioesterase" evidence="3">
    <location>
        <begin position="59"/>
        <end position="118"/>
    </location>
</feature>
<dbReference type="InterPro" id="IPR039298">
    <property type="entry name" value="ACOT13"/>
</dbReference>
<accession>A0A9N8L261</accession>
<dbReference type="CDD" id="cd03443">
    <property type="entry name" value="PaaI_thioesterase"/>
    <property type="match status" value="1"/>
</dbReference>
<reference evidence="4" key="1">
    <citation type="submission" date="2021-12" db="EMBL/GenBank/DDBJ databases">
        <authorList>
            <person name="King R."/>
        </authorList>
    </citation>
    <scope>NUCLEOTIDE SEQUENCE</scope>
</reference>
<evidence type="ECO:0000313" key="5">
    <source>
        <dbReference type="Proteomes" id="UP001154114"/>
    </source>
</evidence>
<dbReference type="InterPro" id="IPR006683">
    <property type="entry name" value="Thioestr_dom"/>
</dbReference>